<dbReference type="PROSITE" id="PS51352">
    <property type="entry name" value="THIOREDOXIN_2"/>
    <property type="match status" value="1"/>
</dbReference>
<proteinExistence type="inferred from homology"/>
<keyword evidence="8" id="KW-1185">Reference proteome</keyword>
<dbReference type="InterPro" id="IPR012336">
    <property type="entry name" value="Thioredoxin-like_fold"/>
</dbReference>
<keyword evidence="2" id="KW-0732">Signal</keyword>
<dbReference type="Proteomes" id="UP000712570">
    <property type="component" value="Unassembled WGS sequence"/>
</dbReference>
<keyword evidence="5" id="KW-0676">Redox-active center</keyword>
<reference evidence="7 8" key="1">
    <citation type="submission" date="2020-03" db="EMBL/GenBank/DDBJ databases">
        <title>Draft genome sequence of environmentally isolated violet-colored cultures.</title>
        <authorList>
            <person name="Wilson H.S."/>
        </authorList>
    </citation>
    <scope>NUCLEOTIDE SEQUENCE [LARGE SCALE GENOMIC DNA]</scope>
    <source>
        <strain evidence="7 8">HSC-16F04</strain>
    </source>
</reference>
<dbReference type="InterPro" id="IPR036249">
    <property type="entry name" value="Thioredoxin-like_sf"/>
</dbReference>
<dbReference type="Gene3D" id="3.40.30.10">
    <property type="entry name" value="Glutaredoxin"/>
    <property type="match status" value="1"/>
</dbReference>
<protein>
    <submittedName>
        <fullName evidence="7">Thioredoxin domain-containing protein</fullName>
    </submittedName>
</protein>
<comment type="similarity">
    <text evidence="1">Belongs to the thioredoxin family. DsbA subfamily.</text>
</comment>
<evidence type="ECO:0000256" key="1">
    <source>
        <dbReference type="ARBA" id="ARBA00005791"/>
    </source>
</evidence>
<feature type="domain" description="Thioredoxin" evidence="6">
    <location>
        <begin position="18"/>
        <end position="214"/>
    </location>
</feature>
<dbReference type="PANTHER" id="PTHR13887:SF14">
    <property type="entry name" value="DISULFIDE BOND FORMATION PROTEIN D"/>
    <property type="match status" value="1"/>
</dbReference>
<dbReference type="EMBL" id="JAAOLX010000004">
    <property type="protein sequence ID" value="NHQ86486.1"/>
    <property type="molecule type" value="Genomic_DNA"/>
</dbReference>
<evidence type="ECO:0000313" key="8">
    <source>
        <dbReference type="Proteomes" id="UP000712570"/>
    </source>
</evidence>
<keyword evidence="4" id="KW-1015">Disulfide bond</keyword>
<gene>
    <name evidence="7" type="ORF">HA050_10205</name>
</gene>
<dbReference type="RefSeq" id="WP_166825385.1">
    <property type="nucleotide sequence ID" value="NZ_JAAOLX010000004.1"/>
</dbReference>
<sequence>MKQKIIFIIAALILFVLFIVGTLAFKNNQQSAAQANIQVNQEALMRMHSPIIGAQNAKVTIVEFIDPACEACAAFYPFVKELMAKNPEQIRLVMRYAPLHQGADQVIAVLEAARKQGKYWPALEIVLAAQDKWTQNHQANASLVLPLLAPLGLDMAQLQADMQSDSIQMLIQQEKADAQALGVNKTPSYFVNGKPLLSFGYQQLSDLVNEALNQ</sequence>
<evidence type="ECO:0000313" key="7">
    <source>
        <dbReference type="EMBL" id="NHQ86486.1"/>
    </source>
</evidence>
<dbReference type="Pfam" id="PF13462">
    <property type="entry name" value="Thioredoxin_4"/>
    <property type="match status" value="1"/>
</dbReference>
<comment type="caution">
    <text evidence="7">The sequence shown here is derived from an EMBL/GenBank/DDBJ whole genome shotgun (WGS) entry which is preliminary data.</text>
</comment>
<organism evidence="7 8">
    <name type="scientific">Iodobacter violaceini</name>
    <dbReference type="NCBI Taxonomy" id="3044271"/>
    <lineage>
        <taxon>Bacteria</taxon>
        <taxon>Pseudomonadati</taxon>
        <taxon>Pseudomonadota</taxon>
        <taxon>Betaproteobacteria</taxon>
        <taxon>Neisseriales</taxon>
        <taxon>Chitinibacteraceae</taxon>
        <taxon>Iodobacter</taxon>
    </lineage>
</organism>
<evidence type="ECO:0000256" key="4">
    <source>
        <dbReference type="ARBA" id="ARBA00023157"/>
    </source>
</evidence>
<evidence type="ECO:0000256" key="3">
    <source>
        <dbReference type="ARBA" id="ARBA00023002"/>
    </source>
</evidence>
<evidence type="ECO:0000256" key="5">
    <source>
        <dbReference type="ARBA" id="ARBA00023284"/>
    </source>
</evidence>
<accession>A0ABX0KPM7</accession>
<dbReference type="InterPro" id="IPR013766">
    <property type="entry name" value="Thioredoxin_domain"/>
</dbReference>
<dbReference type="SUPFAM" id="SSF52833">
    <property type="entry name" value="Thioredoxin-like"/>
    <property type="match status" value="1"/>
</dbReference>
<evidence type="ECO:0000259" key="6">
    <source>
        <dbReference type="PROSITE" id="PS51352"/>
    </source>
</evidence>
<evidence type="ECO:0000256" key="2">
    <source>
        <dbReference type="ARBA" id="ARBA00022729"/>
    </source>
</evidence>
<name>A0ABX0KPM7_9NEIS</name>
<keyword evidence="3" id="KW-0560">Oxidoreductase</keyword>
<dbReference type="PANTHER" id="PTHR13887">
    <property type="entry name" value="GLUTATHIONE S-TRANSFERASE KAPPA"/>
    <property type="match status" value="1"/>
</dbReference>